<dbReference type="HOGENOM" id="CLU_1541511_0_0_1"/>
<dbReference type="RefSeq" id="NP_507281.2">
    <property type="nucleotide sequence ID" value="NM_074880.2"/>
</dbReference>
<dbReference type="UCSC" id="Y102A5C.9">
    <property type="organism name" value="c. elegans"/>
</dbReference>
<reference evidence="1 2" key="1">
    <citation type="journal article" date="1998" name="Science">
        <title>Genome sequence of the nematode C. elegans: a platform for investigating biology.</title>
        <authorList>
            <consortium name="The C. elegans sequencing consortium"/>
            <person name="Sulson J.E."/>
            <person name="Waterston R."/>
        </authorList>
    </citation>
    <scope>NUCLEOTIDE SEQUENCE [LARGE SCALE GENOMIC DNA]</scope>
    <source>
        <strain evidence="1 2">Bristol N2</strain>
    </source>
</reference>
<dbReference type="OrthoDB" id="7600185at2759"/>
<evidence type="ECO:0000313" key="2">
    <source>
        <dbReference type="Proteomes" id="UP000001940"/>
    </source>
</evidence>
<sequence length="174" mass="19843">MTDNLLNQLESCKICILRGVCKKLKNFIDNKDPGFKIVKITVHQNSSDMFMDREGGYTFVNDLPHGIVGRARRMCKSKKNTHLDSLLGCLSVLMKNSELQLDSLDIIVYHNHNTIVKWFEELVQSKNQTHCKHVQLVAPGVQHSSEVRSFRIWPNRCEGKHSAGGCESFCSRIQ</sequence>
<accession>Q9XX89</accession>
<dbReference type="EMBL" id="BX284605">
    <property type="protein sequence ID" value="CAA20946.2"/>
    <property type="molecule type" value="Genomic_DNA"/>
</dbReference>
<evidence type="ECO:0000313" key="1">
    <source>
        <dbReference type="EMBL" id="CAA20946.2"/>
    </source>
</evidence>
<keyword evidence="2" id="KW-1185">Reference proteome</keyword>
<gene>
    <name evidence="1 3" type="primary">fbxa-148</name>
    <name evidence="1" type="ORF">CELE_Y102A5C.9</name>
    <name evidence="3" type="ORF">Y102A5C.9</name>
</gene>
<proteinExistence type="predicted"/>
<protein>
    <submittedName>
        <fullName evidence="1">F-box domain-containing protein</fullName>
    </submittedName>
</protein>
<dbReference type="WormBase" id="Y102A5C.9">
    <property type="protein sequence ID" value="CE38436"/>
    <property type="gene ID" value="WBGene00013616"/>
    <property type="gene designation" value="fbxa-148"/>
</dbReference>
<name>Q9XX89_CAEEL</name>
<dbReference type="CTD" id="190834"/>
<dbReference type="AlphaFoldDB" id="Q9XX89"/>
<dbReference type="PhylomeDB" id="Q9XX89"/>
<evidence type="ECO:0000313" key="3">
    <source>
        <dbReference type="WormBase" id="Y102A5C.9"/>
    </source>
</evidence>
<dbReference type="GeneID" id="190834"/>
<dbReference type="PaxDb" id="6239-Y102A5C.9"/>
<dbReference type="AGR" id="WB:WBGene00013616"/>
<dbReference type="KEGG" id="cel:CELE_Y102A5C.9"/>
<dbReference type="Proteomes" id="UP000001940">
    <property type="component" value="Chromosome V"/>
</dbReference>
<dbReference type="InParanoid" id="Q9XX89"/>
<organism evidence="1 2">
    <name type="scientific">Caenorhabditis elegans</name>
    <dbReference type="NCBI Taxonomy" id="6239"/>
    <lineage>
        <taxon>Eukaryota</taxon>
        <taxon>Metazoa</taxon>
        <taxon>Ecdysozoa</taxon>
        <taxon>Nematoda</taxon>
        <taxon>Chromadorea</taxon>
        <taxon>Rhabditida</taxon>
        <taxon>Rhabditina</taxon>
        <taxon>Rhabditomorpha</taxon>
        <taxon>Rhabditoidea</taxon>
        <taxon>Rhabditidae</taxon>
        <taxon>Peloderinae</taxon>
        <taxon>Caenorhabditis</taxon>
    </lineage>
</organism>
<dbReference type="PIR" id="T26344">
    <property type="entry name" value="T26344"/>
</dbReference>